<feature type="compositionally biased region" description="Polar residues" evidence="5">
    <location>
        <begin position="44"/>
        <end position="56"/>
    </location>
</feature>
<dbReference type="Pfam" id="PF05719">
    <property type="entry name" value="GPP34"/>
    <property type="match status" value="1"/>
</dbReference>
<dbReference type="InterPro" id="IPR038261">
    <property type="entry name" value="GPP34-like_sf"/>
</dbReference>
<evidence type="ECO:0000256" key="2">
    <source>
        <dbReference type="ARBA" id="ARBA00023034"/>
    </source>
</evidence>
<reference evidence="6 7" key="1">
    <citation type="submission" date="2019-07" db="EMBL/GenBank/DDBJ databases">
        <title>Cryptosporangium phraense sp. nov., isolated from plant litter.</title>
        <authorList>
            <person name="Suriyachadkun C."/>
        </authorList>
    </citation>
    <scope>NUCLEOTIDE SEQUENCE [LARGE SCALE GENOMIC DNA]</scope>
    <source>
        <strain evidence="6 7">A-T 5661</strain>
    </source>
</reference>
<sequence length="329" mass="35239">MGPPSWRPEVGLSRPMKCCRTISRIASIAEPAPSHLRDVLRPDSTGSTSHMQSAGASHQPRHAESNRWARGLGEDVGRFTDPVAADRPIGVAQPDRGSWRRSAGPRPDPTLTGAADWRLADHLYLAAHDGLTGQARLGERATGMLLAGGLLGELLLDGVIGVHSGWLSRRPQQQPRDAVAHTIQAELLADSDVHLVSQWLEFLGTAAPTTATSRVAERLIRDGVLQEVSERRWIFKTESRLQAVSSSRAAWPTARLDGIALRRAQMTVADAVLTGMLDAADLLSTAILSGNSQAVAYMRSRIRVLPPAAADLVAQVRAALGAAILTGRT</sequence>
<feature type="region of interest" description="Disordered" evidence="5">
    <location>
        <begin position="33"/>
        <end position="65"/>
    </location>
</feature>
<organism evidence="6 7">
    <name type="scientific">Cryptosporangium phraense</name>
    <dbReference type="NCBI Taxonomy" id="2593070"/>
    <lineage>
        <taxon>Bacteria</taxon>
        <taxon>Bacillati</taxon>
        <taxon>Actinomycetota</taxon>
        <taxon>Actinomycetes</taxon>
        <taxon>Cryptosporangiales</taxon>
        <taxon>Cryptosporangiaceae</taxon>
        <taxon>Cryptosporangium</taxon>
    </lineage>
</organism>
<keyword evidence="2" id="KW-0333">Golgi apparatus</keyword>
<evidence type="ECO:0000313" key="6">
    <source>
        <dbReference type="EMBL" id="TQS42750.1"/>
    </source>
</evidence>
<proteinExistence type="predicted"/>
<name>A0A545ANB3_9ACTN</name>
<dbReference type="Proteomes" id="UP000317982">
    <property type="component" value="Unassembled WGS sequence"/>
</dbReference>
<dbReference type="EMBL" id="VIRS01000016">
    <property type="protein sequence ID" value="TQS42750.1"/>
    <property type="molecule type" value="Genomic_DNA"/>
</dbReference>
<dbReference type="InParanoid" id="A0A545ANB3"/>
<dbReference type="AlphaFoldDB" id="A0A545ANB3"/>
<keyword evidence="7" id="KW-1185">Reference proteome</keyword>
<dbReference type="GO" id="GO:0070273">
    <property type="term" value="F:phosphatidylinositol-4-phosphate binding"/>
    <property type="evidence" value="ECO:0007669"/>
    <property type="project" value="InterPro"/>
</dbReference>
<comment type="caution">
    <text evidence="6">The sequence shown here is derived from an EMBL/GenBank/DDBJ whole genome shotgun (WGS) entry which is preliminary data.</text>
</comment>
<feature type="region of interest" description="Disordered" evidence="5">
    <location>
        <begin position="87"/>
        <end position="109"/>
    </location>
</feature>
<evidence type="ECO:0000256" key="1">
    <source>
        <dbReference type="ARBA" id="ARBA00004255"/>
    </source>
</evidence>
<comment type="subcellular location">
    <subcellularLocation>
        <location evidence="1">Golgi apparatus membrane</location>
        <topology evidence="1">Peripheral membrane protein</topology>
        <orientation evidence="1">Cytoplasmic side</orientation>
    </subcellularLocation>
</comment>
<evidence type="ECO:0008006" key="8">
    <source>
        <dbReference type="Google" id="ProtNLM"/>
    </source>
</evidence>
<dbReference type="OrthoDB" id="3531322at2"/>
<evidence type="ECO:0000256" key="3">
    <source>
        <dbReference type="ARBA" id="ARBA00023121"/>
    </source>
</evidence>
<evidence type="ECO:0000256" key="5">
    <source>
        <dbReference type="SAM" id="MobiDB-lite"/>
    </source>
</evidence>
<gene>
    <name evidence="6" type="ORF">FL583_22050</name>
</gene>
<evidence type="ECO:0000256" key="4">
    <source>
        <dbReference type="ARBA" id="ARBA00023136"/>
    </source>
</evidence>
<accession>A0A545ANB3</accession>
<evidence type="ECO:0000313" key="7">
    <source>
        <dbReference type="Proteomes" id="UP000317982"/>
    </source>
</evidence>
<dbReference type="InterPro" id="IPR008628">
    <property type="entry name" value="GPP34-like"/>
</dbReference>
<protein>
    <recommendedName>
        <fullName evidence="8">GPP34 family phosphoprotein</fullName>
    </recommendedName>
</protein>
<keyword evidence="3" id="KW-0446">Lipid-binding</keyword>
<dbReference type="GO" id="GO:0012505">
    <property type="term" value="C:endomembrane system"/>
    <property type="evidence" value="ECO:0007669"/>
    <property type="project" value="UniProtKB-ARBA"/>
</dbReference>
<dbReference type="Gene3D" id="1.10.3630.10">
    <property type="entry name" value="yeast vps74-n-term truncation variant domain like"/>
    <property type="match status" value="1"/>
</dbReference>
<keyword evidence="4" id="KW-0472">Membrane</keyword>
<dbReference type="GO" id="GO:0005737">
    <property type="term" value="C:cytoplasm"/>
    <property type="evidence" value="ECO:0007669"/>
    <property type="project" value="UniProtKB-ARBA"/>
</dbReference>